<dbReference type="RefSeq" id="WP_408073232.1">
    <property type="nucleotide sequence ID" value="NZ_JBELQB010000001.1"/>
</dbReference>
<keyword evidence="1" id="KW-0732">Signal</keyword>
<protein>
    <recommendedName>
        <fullName evidence="4">GLPGLI family protein</fullName>
    </recommendedName>
</protein>
<sequence>MKKMLLPSMCALAVTLLAFTNKTETIFELQPNGNYLILDDSKISFEDAKLILETTAAYNEQTSWCKVKINIVFKNKINTLGPIVDPAKHELHEDVGLSDCDKKDSSPLPSSEEVMNYLL</sequence>
<evidence type="ECO:0000256" key="1">
    <source>
        <dbReference type="SAM" id="SignalP"/>
    </source>
</evidence>
<dbReference type="Proteomes" id="UP001629059">
    <property type="component" value="Unassembled WGS sequence"/>
</dbReference>
<dbReference type="EMBL" id="JBELQB010000001">
    <property type="protein sequence ID" value="MFL9836211.1"/>
    <property type="molecule type" value="Genomic_DNA"/>
</dbReference>
<feature type="chain" id="PRO_5046049172" description="GLPGLI family protein" evidence="1">
    <location>
        <begin position="19"/>
        <end position="119"/>
    </location>
</feature>
<feature type="signal peptide" evidence="1">
    <location>
        <begin position="1"/>
        <end position="18"/>
    </location>
</feature>
<evidence type="ECO:0000313" key="3">
    <source>
        <dbReference type="Proteomes" id="UP001629059"/>
    </source>
</evidence>
<evidence type="ECO:0000313" key="2">
    <source>
        <dbReference type="EMBL" id="MFL9836211.1"/>
    </source>
</evidence>
<proteinExistence type="predicted"/>
<name>A0ABW8Y7M8_9FLAO</name>
<comment type="caution">
    <text evidence="2">The sequence shown here is derived from an EMBL/GenBank/DDBJ whole genome shotgun (WGS) entry which is preliminary data.</text>
</comment>
<gene>
    <name evidence="2" type="ORF">ABS768_01795</name>
</gene>
<organism evidence="2 3">
    <name type="scientific">Flavobacterium rhizophilum</name>
    <dbReference type="NCBI Taxonomy" id="3163296"/>
    <lineage>
        <taxon>Bacteria</taxon>
        <taxon>Pseudomonadati</taxon>
        <taxon>Bacteroidota</taxon>
        <taxon>Flavobacteriia</taxon>
        <taxon>Flavobacteriales</taxon>
        <taxon>Flavobacteriaceae</taxon>
        <taxon>Flavobacterium</taxon>
    </lineage>
</organism>
<reference evidence="2 3" key="1">
    <citation type="submission" date="2024-06" db="EMBL/GenBank/DDBJ databases">
        <authorList>
            <person name="Kaempfer P."/>
            <person name="Viver T."/>
        </authorList>
    </citation>
    <scope>NUCLEOTIDE SEQUENCE [LARGE SCALE GENOMIC DNA]</scope>
    <source>
        <strain evidence="2 3">ST-75</strain>
    </source>
</reference>
<accession>A0ABW8Y7M8</accession>
<keyword evidence="3" id="KW-1185">Reference proteome</keyword>
<evidence type="ECO:0008006" key="4">
    <source>
        <dbReference type="Google" id="ProtNLM"/>
    </source>
</evidence>